<feature type="compositionally biased region" description="Low complexity" evidence="1">
    <location>
        <begin position="1"/>
        <end position="16"/>
    </location>
</feature>
<organism evidence="2 3">
    <name type="scientific">Paramormyrops kingsleyae</name>
    <dbReference type="NCBI Taxonomy" id="1676925"/>
    <lineage>
        <taxon>Eukaryota</taxon>
        <taxon>Metazoa</taxon>
        <taxon>Chordata</taxon>
        <taxon>Craniata</taxon>
        <taxon>Vertebrata</taxon>
        <taxon>Euteleostomi</taxon>
        <taxon>Actinopterygii</taxon>
        <taxon>Neopterygii</taxon>
        <taxon>Teleostei</taxon>
        <taxon>Osteoglossocephala</taxon>
        <taxon>Osteoglossomorpha</taxon>
        <taxon>Osteoglossiformes</taxon>
        <taxon>Mormyridae</taxon>
        <taxon>Paramormyrops</taxon>
    </lineage>
</organism>
<evidence type="ECO:0000256" key="1">
    <source>
        <dbReference type="SAM" id="MobiDB-lite"/>
    </source>
</evidence>
<evidence type="ECO:0000313" key="3">
    <source>
        <dbReference type="Proteomes" id="UP000261540"/>
    </source>
</evidence>
<keyword evidence="3" id="KW-1185">Reference proteome</keyword>
<proteinExistence type="predicted"/>
<accession>A0A3B3RVG6</accession>
<dbReference type="Ensembl" id="ENSPKIT00000003175.1">
    <property type="protein sequence ID" value="ENSPKIP00000022509.1"/>
    <property type="gene ID" value="ENSPKIG00000006485.1"/>
</dbReference>
<feature type="compositionally biased region" description="Basic and acidic residues" evidence="1">
    <location>
        <begin position="89"/>
        <end position="112"/>
    </location>
</feature>
<protein>
    <submittedName>
        <fullName evidence="2">Uncharacterized protein</fullName>
    </submittedName>
</protein>
<reference evidence="2" key="1">
    <citation type="submission" date="2025-08" db="UniProtKB">
        <authorList>
            <consortium name="Ensembl"/>
        </authorList>
    </citation>
    <scope>IDENTIFICATION</scope>
</reference>
<dbReference type="Proteomes" id="UP000261540">
    <property type="component" value="Unplaced"/>
</dbReference>
<evidence type="ECO:0000313" key="2">
    <source>
        <dbReference type="Ensembl" id="ENSPKIP00000022509.1"/>
    </source>
</evidence>
<name>A0A3B3RVG6_9TELE</name>
<feature type="compositionally biased region" description="Basic and acidic residues" evidence="1">
    <location>
        <begin position="19"/>
        <end position="33"/>
    </location>
</feature>
<sequence>MESEWISWSWIRPSSSCGRDTEQRDGYDMDTRTPAHTRRHTHSGRAALPGSPALRSSAAVQPPGSSWPRCPAHPGRSRSSGTRRHTHTHTQETHRNTAKRKDSTPVHWDPHA</sequence>
<dbReference type="AlphaFoldDB" id="A0A3B3RVG6"/>
<feature type="region of interest" description="Disordered" evidence="1">
    <location>
        <begin position="1"/>
        <end position="112"/>
    </location>
</feature>
<reference evidence="2" key="2">
    <citation type="submission" date="2025-09" db="UniProtKB">
        <authorList>
            <consortium name="Ensembl"/>
        </authorList>
    </citation>
    <scope>IDENTIFICATION</scope>
</reference>